<organism evidence="1">
    <name type="scientific">Arundo donax</name>
    <name type="common">Giant reed</name>
    <name type="synonym">Donax arundinaceus</name>
    <dbReference type="NCBI Taxonomy" id="35708"/>
    <lineage>
        <taxon>Eukaryota</taxon>
        <taxon>Viridiplantae</taxon>
        <taxon>Streptophyta</taxon>
        <taxon>Embryophyta</taxon>
        <taxon>Tracheophyta</taxon>
        <taxon>Spermatophyta</taxon>
        <taxon>Magnoliopsida</taxon>
        <taxon>Liliopsida</taxon>
        <taxon>Poales</taxon>
        <taxon>Poaceae</taxon>
        <taxon>PACMAD clade</taxon>
        <taxon>Arundinoideae</taxon>
        <taxon>Arundineae</taxon>
        <taxon>Arundo</taxon>
    </lineage>
</organism>
<accession>A0A0A9B317</accession>
<name>A0A0A9B317_ARUDO</name>
<proteinExistence type="predicted"/>
<sequence>MKRRLKGTARKIHTIGLI</sequence>
<protein>
    <submittedName>
        <fullName evidence="1">Uncharacterized protein</fullName>
    </submittedName>
</protein>
<reference evidence="1" key="1">
    <citation type="submission" date="2014-09" db="EMBL/GenBank/DDBJ databases">
        <authorList>
            <person name="Magalhaes I.L.F."/>
            <person name="Oliveira U."/>
            <person name="Santos F.R."/>
            <person name="Vidigal T.H.D.A."/>
            <person name="Brescovit A.D."/>
            <person name="Santos A.J."/>
        </authorList>
    </citation>
    <scope>NUCLEOTIDE SEQUENCE</scope>
    <source>
        <tissue evidence="1">Shoot tissue taken approximately 20 cm above the soil surface</tissue>
    </source>
</reference>
<reference evidence="1" key="2">
    <citation type="journal article" date="2015" name="Data Brief">
        <title>Shoot transcriptome of the giant reed, Arundo donax.</title>
        <authorList>
            <person name="Barrero R.A."/>
            <person name="Guerrero F.D."/>
            <person name="Moolhuijzen P."/>
            <person name="Goolsby J.A."/>
            <person name="Tidwell J."/>
            <person name="Bellgard S.E."/>
            <person name="Bellgard M.I."/>
        </authorList>
    </citation>
    <scope>NUCLEOTIDE SEQUENCE</scope>
    <source>
        <tissue evidence="1">Shoot tissue taken approximately 20 cm above the soil surface</tissue>
    </source>
</reference>
<evidence type="ECO:0000313" key="1">
    <source>
        <dbReference type="EMBL" id="JAD56528.1"/>
    </source>
</evidence>
<dbReference type="AlphaFoldDB" id="A0A0A9B317"/>
<dbReference type="EMBL" id="GBRH01241367">
    <property type="protein sequence ID" value="JAD56528.1"/>
    <property type="molecule type" value="Transcribed_RNA"/>
</dbReference>